<evidence type="ECO:0000313" key="2">
    <source>
        <dbReference type="EMBL" id="KAF4138447.1"/>
    </source>
</evidence>
<protein>
    <submittedName>
        <fullName evidence="2">Uncharacterized protein</fullName>
    </submittedName>
</protein>
<feature type="compositionally biased region" description="Acidic residues" evidence="1">
    <location>
        <begin position="136"/>
        <end position="150"/>
    </location>
</feature>
<feature type="region of interest" description="Disordered" evidence="1">
    <location>
        <begin position="93"/>
        <end position="150"/>
    </location>
</feature>
<dbReference type="AlphaFoldDB" id="A0A8S9UGA7"/>
<evidence type="ECO:0000256" key="1">
    <source>
        <dbReference type="SAM" id="MobiDB-lite"/>
    </source>
</evidence>
<evidence type="ECO:0000313" key="3">
    <source>
        <dbReference type="Proteomes" id="UP000704712"/>
    </source>
</evidence>
<dbReference type="Proteomes" id="UP000704712">
    <property type="component" value="Unassembled WGS sequence"/>
</dbReference>
<comment type="caution">
    <text evidence="2">The sequence shown here is derived from an EMBL/GenBank/DDBJ whole genome shotgun (WGS) entry which is preliminary data.</text>
</comment>
<proteinExistence type="predicted"/>
<feature type="compositionally biased region" description="Polar residues" evidence="1">
    <location>
        <begin position="93"/>
        <end position="103"/>
    </location>
</feature>
<sequence>MATSKTMELVSEPNSELSIGLVGGEVDVAANSELEKGVQLADAVSNALNSRPDEIESTRELGRADLHESDGHGGVSLTDAASSACNLTTSIPGSEIEASSSGNLCVGGKQSESSTRNDGADVESVVGTRGSSLDGNEVDDDDDTGLPTDDDITVASVFSFDEKTISMENNNSSSGCGCGQ</sequence>
<organism evidence="2 3">
    <name type="scientific">Phytophthora infestans</name>
    <name type="common">Potato late blight agent</name>
    <name type="synonym">Botrytis infestans</name>
    <dbReference type="NCBI Taxonomy" id="4787"/>
    <lineage>
        <taxon>Eukaryota</taxon>
        <taxon>Sar</taxon>
        <taxon>Stramenopiles</taxon>
        <taxon>Oomycota</taxon>
        <taxon>Peronosporomycetes</taxon>
        <taxon>Peronosporales</taxon>
        <taxon>Peronosporaceae</taxon>
        <taxon>Phytophthora</taxon>
    </lineage>
</organism>
<name>A0A8S9UGA7_PHYIN</name>
<gene>
    <name evidence="2" type="ORF">GN958_ATG12313</name>
</gene>
<accession>A0A8S9UGA7</accession>
<dbReference type="EMBL" id="JAACNO010001669">
    <property type="protein sequence ID" value="KAF4138447.1"/>
    <property type="molecule type" value="Genomic_DNA"/>
</dbReference>
<reference evidence="2" key="1">
    <citation type="submission" date="2020-03" db="EMBL/GenBank/DDBJ databases">
        <title>Hybrid Assembly of Korean Phytophthora infestans isolates.</title>
        <authorList>
            <person name="Prokchorchik M."/>
            <person name="Lee Y."/>
            <person name="Seo J."/>
            <person name="Cho J.-H."/>
            <person name="Park Y.-E."/>
            <person name="Jang D.-C."/>
            <person name="Im J.-S."/>
            <person name="Choi J.-G."/>
            <person name="Park H.-J."/>
            <person name="Lee G.-B."/>
            <person name="Lee Y.-G."/>
            <person name="Hong S.-Y."/>
            <person name="Cho K."/>
            <person name="Sohn K.H."/>
        </authorList>
    </citation>
    <scope>NUCLEOTIDE SEQUENCE</scope>
    <source>
        <strain evidence="2">KR_2_A2</strain>
    </source>
</reference>